<feature type="transmembrane region" description="Helical" evidence="5">
    <location>
        <begin position="94"/>
        <end position="114"/>
    </location>
</feature>
<dbReference type="Pfam" id="PF04279">
    <property type="entry name" value="IspA"/>
    <property type="match status" value="1"/>
</dbReference>
<dbReference type="Proteomes" id="UP000644693">
    <property type="component" value="Unassembled WGS sequence"/>
</dbReference>
<dbReference type="GO" id="GO:0005886">
    <property type="term" value="C:plasma membrane"/>
    <property type="evidence" value="ECO:0007669"/>
    <property type="project" value="UniProtKB-SubCell"/>
</dbReference>
<dbReference type="RefSeq" id="WP_189474541.1">
    <property type="nucleotide sequence ID" value="NZ_BMYM01000001.1"/>
</dbReference>
<sequence>MRQLLEFVPIALFFIVYQMDGDTVTLGQWSHTIDGIFTATAVLMAATLVQLAINYAMTREIEKRGLWMAMAVIGFGGLTLAFRNELFIQWKPTIFNWVLALVFGASQFIGDRNLMERTLGSQIVLPKAIWTRLNLLWVSNFTIVGALNLVVAYGFSEATWVSYKLYSAIGFTLLLTILTAVIVSPHLTEDGPDQPEPSDS</sequence>
<comment type="similarity">
    <text evidence="5">Belongs to the YciB family.</text>
</comment>
<evidence type="ECO:0000256" key="4">
    <source>
        <dbReference type="ARBA" id="ARBA00023136"/>
    </source>
</evidence>
<evidence type="ECO:0000256" key="2">
    <source>
        <dbReference type="ARBA" id="ARBA00022692"/>
    </source>
</evidence>
<accession>A0A919CIK9</accession>
<keyword evidence="3 5" id="KW-1133">Transmembrane helix</keyword>
<feature type="transmembrane region" description="Helical" evidence="5">
    <location>
        <begin position="161"/>
        <end position="183"/>
    </location>
</feature>
<dbReference type="AlphaFoldDB" id="A0A919CIK9"/>
<proteinExistence type="inferred from homology"/>
<name>A0A919CIK9_9GAMM</name>
<evidence type="ECO:0000256" key="1">
    <source>
        <dbReference type="ARBA" id="ARBA00022475"/>
    </source>
</evidence>
<comment type="caution">
    <text evidence="6">The sequence shown here is derived from an EMBL/GenBank/DDBJ whole genome shotgun (WGS) entry which is preliminary data.</text>
</comment>
<dbReference type="PANTHER" id="PTHR36917">
    <property type="entry name" value="INTRACELLULAR SEPTATION PROTEIN A-RELATED"/>
    <property type="match status" value="1"/>
</dbReference>
<dbReference type="InterPro" id="IPR006008">
    <property type="entry name" value="YciB"/>
</dbReference>
<comment type="function">
    <text evidence="5">Plays a role in cell envelope biogenesis, maintenance of cell envelope integrity and membrane homeostasis.</text>
</comment>
<gene>
    <name evidence="5" type="primary">yciB</name>
    <name evidence="6" type="ORF">GCM10007053_03350</name>
</gene>
<feature type="transmembrane region" description="Helical" evidence="5">
    <location>
        <begin position="135"/>
        <end position="155"/>
    </location>
</feature>
<dbReference type="PANTHER" id="PTHR36917:SF1">
    <property type="entry name" value="INNER MEMBRANE-SPANNING PROTEIN YCIB"/>
    <property type="match status" value="1"/>
</dbReference>
<feature type="transmembrane region" description="Helical" evidence="5">
    <location>
        <begin position="31"/>
        <end position="53"/>
    </location>
</feature>
<evidence type="ECO:0000256" key="3">
    <source>
        <dbReference type="ARBA" id="ARBA00022989"/>
    </source>
</evidence>
<evidence type="ECO:0000313" key="6">
    <source>
        <dbReference type="EMBL" id="GHD26429.1"/>
    </source>
</evidence>
<protein>
    <recommendedName>
        <fullName evidence="5">Inner membrane-spanning protein YciB</fullName>
    </recommendedName>
</protein>
<keyword evidence="1 5" id="KW-1003">Cell membrane</keyword>
<feature type="transmembrane region" description="Helical" evidence="5">
    <location>
        <begin position="65"/>
        <end position="82"/>
    </location>
</feature>
<organism evidence="6 7">
    <name type="scientific">Parahalioglobus pacificus</name>
    <dbReference type="NCBI Taxonomy" id="930806"/>
    <lineage>
        <taxon>Bacteria</taxon>
        <taxon>Pseudomonadati</taxon>
        <taxon>Pseudomonadota</taxon>
        <taxon>Gammaproteobacteria</taxon>
        <taxon>Cellvibrionales</taxon>
        <taxon>Halieaceae</taxon>
        <taxon>Parahalioglobus</taxon>
    </lineage>
</organism>
<keyword evidence="5" id="KW-0997">Cell inner membrane</keyword>
<comment type="subcellular location">
    <subcellularLocation>
        <location evidence="5">Cell inner membrane</location>
        <topology evidence="5">Multi-pass membrane protein</topology>
    </subcellularLocation>
</comment>
<evidence type="ECO:0000313" key="7">
    <source>
        <dbReference type="Proteomes" id="UP000644693"/>
    </source>
</evidence>
<keyword evidence="2 5" id="KW-0812">Transmembrane</keyword>
<keyword evidence="4 5" id="KW-0472">Membrane</keyword>
<reference evidence="6" key="2">
    <citation type="submission" date="2020-09" db="EMBL/GenBank/DDBJ databases">
        <authorList>
            <person name="Sun Q."/>
            <person name="Kim S."/>
        </authorList>
    </citation>
    <scope>NUCLEOTIDE SEQUENCE</scope>
    <source>
        <strain evidence="6">KCTC 23430</strain>
    </source>
</reference>
<reference evidence="6" key="1">
    <citation type="journal article" date="2014" name="Int. J. Syst. Evol. Microbiol.">
        <title>Complete genome sequence of Corynebacterium casei LMG S-19264T (=DSM 44701T), isolated from a smear-ripened cheese.</title>
        <authorList>
            <consortium name="US DOE Joint Genome Institute (JGI-PGF)"/>
            <person name="Walter F."/>
            <person name="Albersmeier A."/>
            <person name="Kalinowski J."/>
            <person name="Ruckert C."/>
        </authorList>
    </citation>
    <scope>NUCLEOTIDE SEQUENCE</scope>
    <source>
        <strain evidence="6">KCTC 23430</strain>
    </source>
</reference>
<dbReference type="EMBL" id="BMYM01000001">
    <property type="protein sequence ID" value="GHD26429.1"/>
    <property type="molecule type" value="Genomic_DNA"/>
</dbReference>
<dbReference type="HAMAP" id="MF_00189">
    <property type="entry name" value="YciB"/>
    <property type="match status" value="1"/>
</dbReference>
<evidence type="ECO:0000256" key="5">
    <source>
        <dbReference type="HAMAP-Rule" id="MF_00189"/>
    </source>
</evidence>
<keyword evidence="7" id="KW-1185">Reference proteome</keyword>